<dbReference type="Proteomes" id="UP000249725">
    <property type="component" value="Unassembled WGS sequence"/>
</dbReference>
<organism evidence="2 3">
    <name type="scientific">Phenylobacterium deserti</name>
    <dbReference type="NCBI Taxonomy" id="1914756"/>
    <lineage>
        <taxon>Bacteria</taxon>
        <taxon>Pseudomonadati</taxon>
        <taxon>Pseudomonadota</taxon>
        <taxon>Alphaproteobacteria</taxon>
        <taxon>Caulobacterales</taxon>
        <taxon>Caulobacteraceae</taxon>
        <taxon>Phenylobacterium</taxon>
    </lineage>
</organism>
<dbReference type="RefSeq" id="WP_111516003.1">
    <property type="nucleotide sequence ID" value="NZ_QFYR01000004.1"/>
</dbReference>
<comment type="caution">
    <text evidence="2">The sequence shown here is derived from an EMBL/GenBank/DDBJ whole genome shotgun (WGS) entry which is preliminary data.</text>
</comment>
<dbReference type="AlphaFoldDB" id="A0A328AF96"/>
<protein>
    <submittedName>
        <fullName evidence="2">Uncharacterized protein</fullName>
    </submittedName>
</protein>
<keyword evidence="1" id="KW-0812">Transmembrane</keyword>
<feature type="transmembrane region" description="Helical" evidence="1">
    <location>
        <begin position="50"/>
        <end position="68"/>
    </location>
</feature>
<keyword evidence="3" id="KW-1185">Reference proteome</keyword>
<evidence type="ECO:0000313" key="2">
    <source>
        <dbReference type="EMBL" id="RAK51468.1"/>
    </source>
</evidence>
<name>A0A328AF96_9CAUL</name>
<feature type="transmembrane region" description="Helical" evidence="1">
    <location>
        <begin position="20"/>
        <end position="38"/>
    </location>
</feature>
<dbReference type="EMBL" id="QFYR01000004">
    <property type="protein sequence ID" value="RAK51468.1"/>
    <property type="molecule type" value="Genomic_DNA"/>
</dbReference>
<keyword evidence="1" id="KW-1133">Transmembrane helix</keyword>
<reference evidence="3" key="1">
    <citation type="submission" date="2018-05" db="EMBL/GenBank/DDBJ databases">
        <authorList>
            <person name="Li X."/>
        </authorList>
    </citation>
    <scope>NUCLEOTIDE SEQUENCE [LARGE SCALE GENOMIC DNA]</scope>
    <source>
        <strain evidence="3">YIM 73061</strain>
    </source>
</reference>
<evidence type="ECO:0000313" key="3">
    <source>
        <dbReference type="Proteomes" id="UP000249725"/>
    </source>
</evidence>
<proteinExistence type="predicted"/>
<gene>
    <name evidence="2" type="ORF">DJ018_16160</name>
</gene>
<sequence>MKGEAKAKHSAAERTRIAGAISLGVLAVAGLINVLARAHPQGAEGLVKGLGLMSVGVAIACLGAWAAAKRAKR</sequence>
<evidence type="ECO:0000256" key="1">
    <source>
        <dbReference type="SAM" id="Phobius"/>
    </source>
</evidence>
<accession>A0A328AF96</accession>
<keyword evidence="1" id="KW-0472">Membrane</keyword>